<evidence type="ECO:0000313" key="4">
    <source>
        <dbReference type="Proteomes" id="UP000075886"/>
    </source>
</evidence>
<evidence type="ECO:0000313" key="3">
    <source>
        <dbReference type="EnsemblMetazoa" id="AFAF019969-PA"/>
    </source>
</evidence>
<feature type="signal peptide" evidence="2">
    <location>
        <begin position="1"/>
        <end position="17"/>
    </location>
</feature>
<feature type="transmembrane region" description="Helical" evidence="1">
    <location>
        <begin position="63"/>
        <end position="87"/>
    </location>
</feature>
<dbReference type="Proteomes" id="UP000075886">
    <property type="component" value="Unassembled WGS sequence"/>
</dbReference>
<keyword evidence="4" id="KW-1185">Reference proteome</keyword>
<reference evidence="4" key="1">
    <citation type="submission" date="2014-01" db="EMBL/GenBank/DDBJ databases">
        <title>The Genome Sequence of Anopheles farauti FAR1 (V2).</title>
        <authorList>
            <consortium name="The Broad Institute Genomics Platform"/>
            <person name="Neafsey D.E."/>
            <person name="Besansky N."/>
            <person name="Howell P."/>
            <person name="Walton C."/>
            <person name="Young S.K."/>
            <person name="Zeng Q."/>
            <person name="Gargeya S."/>
            <person name="Fitzgerald M."/>
            <person name="Haas B."/>
            <person name="Abouelleil A."/>
            <person name="Allen A.W."/>
            <person name="Alvarado L."/>
            <person name="Arachchi H.M."/>
            <person name="Berlin A.M."/>
            <person name="Chapman S.B."/>
            <person name="Gainer-Dewar J."/>
            <person name="Goldberg J."/>
            <person name="Griggs A."/>
            <person name="Gujja S."/>
            <person name="Hansen M."/>
            <person name="Howarth C."/>
            <person name="Imamovic A."/>
            <person name="Ireland A."/>
            <person name="Larimer J."/>
            <person name="McCowan C."/>
            <person name="Murphy C."/>
            <person name="Pearson M."/>
            <person name="Poon T.W."/>
            <person name="Priest M."/>
            <person name="Roberts A."/>
            <person name="Saif S."/>
            <person name="Shea T."/>
            <person name="Sisk P."/>
            <person name="Sykes S."/>
            <person name="Wortman J."/>
            <person name="Nusbaum C."/>
            <person name="Birren B."/>
        </authorList>
    </citation>
    <scope>NUCLEOTIDE SEQUENCE [LARGE SCALE GENOMIC DNA]</scope>
    <source>
        <strain evidence="4">FAR1</strain>
    </source>
</reference>
<name>A0A182QZH3_9DIPT</name>
<accession>A0A182QZH3</accession>
<organism evidence="3 4">
    <name type="scientific">Anopheles farauti</name>
    <dbReference type="NCBI Taxonomy" id="69004"/>
    <lineage>
        <taxon>Eukaryota</taxon>
        <taxon>Metazoa</taxon>
        <taxon>Ecdysozoa</taxon>
        <taxon>Arthropoda</taxon>
        <taxon>Hexapoda</taxon>
        <taxon>Insecta</taxon>
        <taxon>Pterygota</taxon>
        <taxon>Neoptera</taxon>
        <taxon>Endopterygota</taxon>
        <taxon>Diptera</taxon>
        <taxon>Nematocera</taxon>
        <taxon>Culicoidea</taxon>
        <taxon>Culicidae</taxon>
        <taxon>Anophelinae</taxon>
        <taxon>Anopheles</taxon>
    </lineage>
</organism>
<evidence type="ECO:0000256" key="1">
    <source>
        <dbReference type="SAM" id="Phobius"/>
    </source>
</evidence>
<feature type="transmembrane region" description="Helical" evidence="1">
    <location>
        <begin position="34"/>
        <end position="56"/>
    </location>
</feature>
<keyword evidence="1" id="KW-1133">Transmembrane helix</keyword>
<sequence>MRLARLTLSLLLAAGPATVPFSGAGIETAGGVCWVSWLLLATALLLTLTLFTLTVLGPTGELVVGLLAAWAAAADSLFLFLLEPFLWERRRGVLARIGAAAVVISSVALRASGTSVEPDDPYEALVATVELPRSVGVEVAVEVVVLLPVTLAEPAVDGFVTSFVLEEALEVRAAAFGISEVVEEMSRFDATSSDSVEELAPDDPRVVEDEELVVVVVVDVVVVVVGTVDARGELSDSSDRNASGSSFSDTSRFRRQLLPKIADQLPVLGIVQEQLIDRQKIVPIVVTLQLPIVTGVGVELNRIGSAKNSRRGTELTVGQFKVEREEQ</sequence>
<dbReference type="EnsemblMetazoa" id="AFAF019969-RA">
    <property type="protein sequence ID" value="AFAF019969-PA"/>
    <property type="gene ID" value="AFAF019969"/>
</dbReference>
<dbReference type="VEuPathDB" id="VectorBase:AFAF019969"/>
<keyword evidence="1" id="KW-0472">Membrane</keyword>
<protein>
    <submittedName>
        <fullName evidence="3">Uncharacterized protein</fullName>
    </submittedName>
</protein>
<keyword evidence="1" id="KW-0812">Transmembrane</keyword>
<feature type="chain" id="PRO_5008133655" evidence="2">
    <location>
        <begin position="18"/>
        <end position="327"/>
    </location>
</feature>
<evidence type="ECO:0000256" key="2">
    <source>
        <dbReference type="SAM" id="SignalP"/>
    </source>
</evidence>
<proteinExistence type="predicted"/>
<dbReference type="AlphaFoldDB" id="A0A182QZH3"/>
<keyword evidence="2" id="KW-0732">Signal</keyword>
<reference evidence="3" key="2">
    <citation type="submission" date="2020-05" db="UniProtKB">
        <authorList>
            <consortium name="EnsemblMetazoa"/>
        </authorList>
    </citation>
    <scope>IDENTIFICATION</scope>
    <source>
        <strain evidence="3">FAR1</strain>
    </source>
</reference>
<dbReference type="EMBL" id="AXCN02000196">
    <property type="status" value="NOT_ANNOTATED_CDS"/>
    <property type="molecule type" value="Genomic_DNA"/>
</dbReference>